<evidence type="ECO:0000256" key="1">
    <source>
        <dbReference type="SAM" id="SignalP"/>
    </source>
</evidence>
<dbReference type="Proteomes" id="UP001344658">
    <property type="component" value="Unassembled WGS sequence"/>
</dbReference>
<comment type="caution">
    <text evidence="3">The sequence shown here is derived from an EMBL/GenBank/DDBJ whole genome shotgun (WGS) entry which is preliminary data.</text>
</comment>
<gene>
    <name evidence="3" type="ORF">V2S66_04760</name>
</gene>
<evidence type="ECO:0000313" key="4">
    <source>
        <dbReference type="Proteomes" id="UP001344658"/>
    </source>
</evidence>
<dbReference type="PROSITE" id="PS50093">
    <property type="entry name" value="PKD"/>
    <property type="match status" value="1"/>
</dbReference>
<dbReference type="SUPFAM" id="SSF49299">
    <property type="entry name" value="PKD domain"/>
    <property type="match status" value="1"/>
</dbReference>
<feature type="signal peptide" evidence="1">
    <location>
        <begin position="1"/>
        <end position="25"/>
    </location>
</feature>
<reference evidence="3 4" key="1">
    <citation type="submission" date="2023-12" db="EMBL/GenBank/DDBJ databases">
        <title>Streptomyces sp. V4-01.</title>
        <authorList>
            <person name="Somphong A."/>
            <person name="Phongsopitanun W."/>
        </authorList>
    </citation>
    <scope>NUCLEOTIDE SEQUENCE [LARGE SCALE GENOMIC DNA]</scope>
    <source>
        <strain evidence="3 4">V4-01</strain>
    </source>
</reference>
<proteinExistence type="predicted"/>
<dbReference type="RefSeq" id="WP_330793146.1">
    <property type="nucleotide sequence ID" value="NZ_JAZEWV010000002.1"/>
</dbReference>
<keyword evidence="4" id="KW-1185">Reference proteome</keyword>
<dbReference type="InterPro" id="IPR035986">
    <property type="entry name" value="PKD_dom_sf"/>
</dbReference>
<dbReference type="InterPro" id="IPR000601">
    <property type="entry name" value="PKD_dom"/>
</dbReference>
<accession>A0ABU7P639</accession>
<dbReference type="CDD" id="cd00146">
    <property type="entry name" value="PKD"/>
    <property type="match status" value="1"/>
</dbReference>
<dbReference type="EMBL" id="JAZEWV010000002">
    <property type="protein sequence ID" value="MEE4541276.1"/>
    <property type="molecule type" value="Genomic_DNA"/>
</dbReference>
<feature type="chain" id="PRO_5046159256" evidence="1">
    <location>
        <begin position="26"/>
        <end position="525"/>
    </location>
</feature>
<dbReference type="Pfam" id="PF18911">
    <property type="entry name" value="PKD_4"/>
    <property type="match status" value="1"/>
</dbReference>
<protein>
    <submittedName>
        <fullName evidence="3">PKD domain-containing protein</fullName>
    </submittedName>
</protein>
<name>A0ABU7P639_9ACTN</name>
<dbReference type="Gene3D" id="2.60.40.10">
    <property type="entry name" value="Immunoglobulins"/>
    <property type="match status" value="1"/>
</dbReference>
<dbReference type="InterPro" id="IPR013783">
    <property type="entry name" value="Ig-like_fold"/>
</dbReference>
<dbReference type="SMART" id="SM00089">
    <property type="entry name" value="PKD"/>
    <property type="match status" value="1"/>
</dbReference>
<dbReference type="InterPro" id="IPR022409">
    <property type="entry name" value="PKD/Chitinase_dom"/>
</dbReference>
<sequence>MAGSRRACAAVLSLLAAGLALPAAAAADGLYTATVTEPGRSYRVSFSVLPMAPLAAAISVAQQDAQAPMTVTVRDRSTSPFSVSSCRVSFGDGTPQASQGASCEGLTHAYARPGTYTLTGTVTDAGGRTATATAKAVVGPVFVPMDPARILDTHLGLGVAEAPLGPGRTVRMKVAGAGGIGQAASVLLNLTVSHPTAGGSITVYPTGAKRPPVSDLTFHQGASTANLVNVPVGPDGSVYVYNSAGSVGLAVDAEGWTTTAPSAQTGTVLANDAAIWGEFHEVLDTTGGNGLPKTGKLGQGRSLTFTALSRQRNSVESAATAVVLDVTATHATAASFVSAYRAGGKVPYASELSFGAGEARSATIVVPVDGQGRVTLYNNFGSVDLTASVEGFYLPLVSGSSINMPVTATAAPVRVLDTRLGVNARKGPIPATGRLVFKAAGFGGVPAGATGVLLNLTALAPSSTGYLVAWGDRNTFQPSMQALVFPRGQITSQLVYLPLGHGQVGLYNPYGSVNVVADVMGYSVN</sequence>
<organism evidence="3 4">
    <name type="scientific">Actinacidiphila polyblastidii</name>
    <dbReference type="NCBI Taxonomy" id="3110430"/>
    <lineage>
        <taxon>Bacteria</taxon>
        <taxon>Bacillati</taxon>
        <taxon>Actinomycetota</taxon>
        <taxon>Actinomycetes</taxon>
        <taxon>Kitasatosporales</taxon>
        <taxon>Streptomycetaceae</taxon>
        <taxon>Actinacidiphila</taxon>
    </lineage>
</organism>
<evidence type="ECO:0000313" key="3">
    <source>
        <dbReference type="EMBL" id="MEE4541276.1"/>
    </source>
</evidence>
<keyword evidence="1" id="KW-0732">Signal</keyword>
<feature type="domain" description="PKD" evidence="2">
    <location>
        <begin position="89"/>
        <end position="138"/>
    </location>
</feature>
<evidence type="ECO:0000259" key="2">
    <source>
        <dbReference type="PROSITE" id="PS50093"/>
    </source>
</evidence>